<dbReference type="SUPFAM" id="SSF55961">
    <property type="entry name" value="Bet v1-like"/>
    <property type="match status" value="1"/>
</dbReference>
<protein>
    <recommendedName>
        <fullName evidence="3">SRPBCC domain-containing protein</fullName>
    </recommendedName>
</protein>
<evidence type="ECO:0000256" key="1">
    <source>
        <dbReference type="SAM" id="Phobius"/>
    </source>
</evidence>
<evidence type="ECO:0008006" key="3">
    <source>
        <dbReference type="Google" id="ProtNLM"/>
    </source>
</evidence>
<feature type="transmembrane region" description="Helical" evidence="1">
    <location>
        <begin position="12"/>
        <end position="32"/>
    </location>
</feature>
<dbReference type="InterPro" id="IPR019587">
    <property type="entry name" value="Polyketide_cyclase/dehydratase"/>
</dbReference>
<keyword evidence="1" id="KW-0812">Transmembrane</keyword>
<dbReference type="InterPro" id="IPR023393">
    <property type="entry name" value="START-like_dom_sf"/>
</dbReference>
<proteinExistence type="predicted"/>
<dbReference type="AlphaFoldDB" id="A0A382ZAU6"/>
<dbReference type="EMBL" id="UINC01182424">
    <property type="protein sequence ID" value="SVD92636.1"/>
    <property type="molecule type" value="Genomic_DNA"/>
</dbReference>
<evidence type="ECO:0000313" key="2">
    <source>
        <dbReference type="EMBL" id="SVD92636.1"/>
    </source>
</evidence>
<dbReference type="CDD" id="cd07822">
    <property type="entry name" value="SRPBCC_4"/>
    <property type="match status" value="1"/>
</dbReference>
<accession>A0A382ZAU6</accession>
<dbReference type="Pfam" id="PF10604">
    <property type="entry name" value="Polyketide_cyc2"/>
    <property type="match status" value="1"/>
</dbReference>
<reference evidence="2" key="1">
    <citation type="submission" date="2018-05" db="EMBL/GenBank/DDBJ databases">
        <authorList>
            <person name="Lanie J.A."/>
            <person name="Ng W.-L."/>
            <person name="Kazmierczak K.M."/>
            <person name="Andrzejewski T.M."/>
            <person name="Davidsen T.M."/>
            <person name="Wayne K.J."/>
            <person name="Tettelin H."/>
            <person name="Glass J.I."/>
            <person name="Rusch D."/>
            <person name="Podicherti R."/>
            <person name="Tsui H.-C.T."/>
            <person name="Winkler M.E."/>
        </authorList>
    </citation>
    <scope>NUCLEOTIDE SEQUENCE</scope>
</reference>
<name>A0A382ZAU6_9ZZZZ</name>
<keyword evidence="1" id="KW-0472">Membrane</keyword>
<organism evidence="2">
    <name type="scientific">marine metagenome</name>
    <dbReference type="NCBI Taxonomy" id="408172"/>
    <lineage>
        <taxon>unclassified sequences</taxon>
        <taxon>metagenomes</taxon>
        <taxon>ecological metagenomes</taxon>
    </lineage>
</organism>
<gene>
    <name evidence="2" type="ORF">METZ01_LOCUS445490</name>
</gene>
<sequence length="169" mass="19677">MQIQNQNLAKRFLINVALIILSITLLGCASRQTEIIIPASPDKIWTVLIDTDGYKEWNPVFVPLKGRLEQVEEGEILTWLYTQPGQDPIETEMKVVKFVEHKQLNQQGGIWGILNVNHNWFLDPVPEGTRVTNREEWSGIGVLFWDYSWVEPTYKEMNENLKKQVLRTR</sequence>
<keyword evidence="1" id="KW-1133">Transmembrane helix</keyword>
<dbReference type="Gene3D" id="3.30.530.20">
    <property type="match status" value="1"/>
</dbReference>